<evidence type="ECO:0000313" key="2">
    <source>
        <dbReference type="Proteomes" id="UP001234297"/>
    </source>
</evidence>
<dbReference type="Proteomes" id="UP001234297">
    <property type="component" value="Chromosome 1"/>
</dbReference>
<reference evidence="1 2" key="1">
    <citation type="journal article" date="2022" name="Hortic Res">
        <title>A haplotype resolved chromosomal level avocado genome allows analysis of novel avocado genes.</title>
        <authorList>
            <person name="Nath O."/>
            <person name="Fletcher S.J."/>
            <person name="Hayward A."/>
            <person name="Shaw L.M."/>
            <person name="Masouleh A.K."/>
            <person name="Furtado A."/>
            <person name="Henry R.J."/>
            <person name="Mitter N."/>
        </authorList>
    </citation>
    <scope>NUCLEOTIDE SEQUENCE [LARGE SCALE GENOMIC DNA]</scope>
    <source>
        <strain evidence="2">cv. Hass</strain>
    </source>
</reference>
<comment type="caution">
    <text evidence="1">The sequence shown here is derived from an EMBL/GenBank/DDBJ whole genome shotgun (WGS) entry which is preliminary data.</text>
</comment>
<organism evidence="1 2">
    <name type="scientific">Persea americana</name>
    <name type="common">Avocado</name>
    <dbReference type="NCBI Taxonomy" id="3435"/>
    <lineage>
        <taxon>Eukaryota</taxon>
        <taxon>Viridiplantae</taxon>
        <taxon>Streptophyta</taxon>
        <taxon>Embryophyta</taxon>
        <taxon>Tracheophyta</taxon>
        <taxon>Spermatophyta</taxon>
        <taxon>Magnoliopsida</taxon>
        <taxon>Magnoliidae</taxon>
        <taxon>Laurales</taxon>
        <taxon>Lauraceae</taxon>
        <taxon>Persea</taxon>
    </lineage>
</organism>
<evidence type="ECO:0000313" key="1">
    <source>
        <dbReference type="EMBL" id="KAJ8648550.1"/>
    </source>
</evidence>
<accession>A0ACC2MS41</accession>
<gene>
    <name evidence="1" type="ORF">MRB53_001573</name>
</gene>
<protein>
    <submittedName>
        <fullName evidence="1">Uncharacterized protein</fullName>
    </submittedName>
</protein>
<keyword evidence="2" id="KW-1185">Reference proteome</keyword>
<name>A0ACC2MS41_PERAE</name>
<dbReference type="EMBL" id="CM056809">
    <property type="protein sequence ID" value="KAJ8648550.1"/>
    <property type="molecule type" value="Genomic_DNA"/>
</dbReference>
<sequence>MGSRKGWPSSKTMSLETQMGMAVARGSQSGAATEGAVGELGLLHPLGTESVFSDHVRFPLSLKKKGEEEEYASRERKRERRCDVGAEPWGVRRCDGERES</sequence>
<proteinExistence type="predicted"/>